<dbReference type="GO" id="GO:0000149">
    <property type="term" value="F:SNARE binding"/>
    <property type="evidence" value="ECO:0007669"/>
    <property type="project" value="TreeGrafter"/>
</dbReference>
<evidence type="ECO:0008006" key="3">
    <source>
        <dbReference type="Google" id="ProtNLM"/>
    </source>
</evidence>
<reference evidence="2" key="1">
    <citation type="submission" date="2017-07" db="EMBL/GenBank/DDBJ databases">
        <authorList>
            <person name="Mikheyev A."/>
            <person name="Grau M."/>
        </authorList>
    </citation>
    <scope>NUCLEOTIDE SEQUENCE</scope>
    <source>
        <tissue evidence="2">Venom_gland</tissue>
    </source>
</reference>
<dbReference type="GO" id="GO:0000145">
    <property type="term" value="C:exocyst"/>
    <property type="evidence" value="ECO:0007669"/>
    <property type="project" value="InterPro"/>
</dbReference>
<evidence type="ECO:0000313" key="2">
    <source>
        <dbReference type="EMBL" id="LAB17101.1"/>
    </source>
</evidence>
<dbReference type="EMBL" id="IACL01120425">
    <property type="protein sequence ID" value="LAB17101.1"/>
    <property type="molecule type" value="Transcribed_RNA"/>
</dbReference>
<proteinExistence type="inferred from homology"/>
<name>A0A2D4L7X3_9SAUR</name>
<dbReference type="GO" id="GO:0006887">
    <property type="term" value="P:exocytosis"/>
    <property type="evidence" value="ECO:0007669"/>
    <property type="project" value="InterPro"/>
</dbReference>
<accession>A0A2D4L7X3</accession>
<dbReference type="GO" id="GO:0051601">
    <property type="term" value="P:exocyst localization"/>
    <property type="evidence" value="ECO:0007669"/>
    <property type="project" value="TreeGrafter"/>
</dbReference>
<sequence length="147" mass="16547">MFSYFFKPHLSELMTKKWLGASNAVDTICVTVEDYFNDFARIKKPCKKGSGEDTEGLCDVIEAIAEVFKLTDPSLLYLEISTLVSKHPDIRDDHIAALLTMRGDASREMKQTIIETLDKGPSQPNPNYVPLFKEIIVPTLTVPKLLK</sequence>
<dbReference type="Pfam" id="PF06046">
    <property type="entry name" value="Sec6"/>
    <property type="match status" value="2"/>
</dbReference>
<dbReference type="InterPro" id="IPR010326">
    <property type="entry name" value="EXOC3/Sec6"/>
</dbReference>
<organism evidence="2">
    <name type="scientific">Micrurus paraensis</name>
    <dbReference type="NCBI Taxonomy" id="1970185"/>
    <lineage>
        <taxon>Eukaryota</taxon>
        <taxon>Metazoa</taxon>
        <taxon>Chordata</taxon>
        <taxon>Craniata</taxon>
        <taxon>Vertebrata</taxon>
        <taxon>Euteleostomi</taxon>
        <taxon>Lepidosauria</taxon>
        <taxon>Squamata</taxon>
        <taxon>Bifurcata</taxon>
        <taxon>Unidentata</taxon>
        <taxon>Episquamata</taxon>
        <taxon>Toxicofera</taxon>
        <taxon>Serpentes</taxon>
        <taxon>Colubroidea</taxon>
        <taxon>Elapidae</taxon>
        <taxon>Elapinae</taxon>
        <taxon>Micrurus</taxon>
    </lineage>
</organism>
<dbReference type="InterPro" id="IPR042532">
    <property type="entry name" value="EXOC3/Sec6_C"/>
</dbReference>
<dbReference type="PANTHER" id="PTHR21292">
    <property type="entry name" value="EXOCYST COMPLEX COMPONENT SEC6-RELATED"/>
    <property type="match status" value="1"/>
</dbReference>
<protein>
    <recommendedName>
        <fullName evidence="3">Exocyst complex component Sec6</fullName>
    </recommendedName>
</protein>
<evidence type="ECO:0000256" key="1">
    <source>
        <dbReference type="ARBA" id="ARBA00009447"/>
    </source>
</evidence>
<comment type="similarity">
    <text evidence="1">Belongs to the SEC6 family.</text>
</comment>
<dbReference type="AlphaFoldDB" id="A0A2D4L7X3"/>
<dbReference type="Gene3D" id="1.10.357.70">
    <property type="entry name" value="Exocyst complex component Sec6, C-terminal domain"/>
    <property type="match status" value="1"/>
</dbReference>
<dbReference type="PANTHER" id="PTHR21292:SF13">
    <property type="entry name" value="EXOCYST COMPLEX COMPONENT 3"/>
    <property type="match status" value="1"/>
</dbReference>
<reference evidence="2" key="2">
    <citation type="submission" date="2017-11" db="EMBL/GenBank/DDBJ databases">
        <title>Coralsnake Venomics: Analyses of Venom Gland Transcriptomes and Proteomes of Six Brazilian Taxa.</title>
        <authorList>
            <person name="Aird S.D."/>
            <person name="Jorge da Silva N."/>
            <person name="Qiu L."/>
            <person name="Villar-Briones A."/>
            <person name="Aparecida-Saddi V."/>
            <person name="Campos-Telles M.P."/>
            <person name="Grau M."/>
            <person name="Mikheyev A.S."/>
        </authorList>
    </citation>
    <scope>NUCLEOTIDE SEQUENCE</scope>
    <source>
        <tissue evidence="2">Venom_gland</tissue>
    </source>
</reference>